<feature type="transmembrane region" description="Helical" evidence="2">
    <location>
        <begin position="163"/>
        <end position="185"/>
    </location>
</feature>
<evidence type="ECO:0000256" key="2">
    <source>
        <dbReference type="SAM" id="Phobius"/>
    </source>
</evidence>
<evidence type="ECO:0008006" key="5">
    <source>
        <dbReference type="Google" id="ProtNLM"/>
    </source>
</evidence>
<evidence type="ECO:0000313" key="4">
    <source>
        <dbReference type="Proteomes" id="UP000675409"/>
    </source>
</evidence>
<feature type="compositionally biased region" description="Low complexity" evidence="1">
    <location>
        <begin position="62"/>
        <end position="73"/>
    </location>
</feature>
<keyword evidence="2" id="KW-0472">Membrane</keyword>
<feature type="compositionally biased region" description="Pro residues" evidence="1">
    <location>
        <begin position="47"/>
        <end position="58"/>
    </location>
</feature>
<proteinExistence type="predicted"/>
<gene>
    <name evidence="3" type="ORF">HGK34_16635</name>
</gene>
<accession>A0ABS1LNN5</accession>
<dbReference type="RefSeq" id="WP_201849428.1">
    <property type="nucleotide sequence ID" value="NZ_JABBYC010000038.1"/>
</dbReference>
<evidence type="ECO:0000256" key="1">
    <source>
        <dbReference type="SAM" id="MobiDB-lite"/>
    </source>
</evidence>
<reference evidence="3 4" key="1">
    <citation type="journal article" date="2021" name="Arch. Microbiol.">
        <title>Myceligenerans indicum sp. nov., an actinobacterium isolated from mangrove sediment of Sundarbans, India.</title>
        <authorList>
            <person name="Asha K."/>
            <person name="Bhadury P."/>
        </authorList>
    </citation>
    <scope>NUCLEOTIDE SEQUENCE [LARGE SCALE GENOMIC DNA]</scope>
    <source>
        <strain evidence="3 4">I2</strain>
    </source>
</reference>
<comment type="caution">
    <text evidence="3">The sequence shown here is derived from an EMBL/GenBank/DDBJ whole genome shotgun (WGS) entry which is preliminary data.</text>
</comment>
<keyword evidence="4" id="KW-1185">Reference proteome</keyword>
<dbReference type="EMBL" id="JABBYC010000038">
    <property type="protein sequence ID" value="MBL0887887.1"/>
    <property type="molecule type" value="Genomic_DNA"/>
</dbReference>
<feature type="compositionally biased region" description="Pro residues" evidence="1">
    <location>
        <begin position="74"/>
        <end position="86"/>
    </location>
</feature>
<dbReference type="Proteomes" id="UP000675409">
    <property type="component" value="Unassembled WGS sequence"/>
</dbReference>
<sequence length="327" mass="34090">MNNGGTPGQGGQNPQDPYARRPGPDERNPYGPPDAGGGQPSEDAPGPGVPQPGVPQPGIPRYGQYAPPGYQAPAPVPTGQPAPWAPPSIGESHRFAWQAFGRSAGVWIAMGLLFLVAGGAVFLVMNPWFGQAFGDLPDVMSSSDPDAVDRWTARFTAASTEPVALALTALAGVILQVMGMTFYAAALASTRRRRIGFADFFALRNWGGILLLAVLTSLIDGVLGMIPVLGGFLQIAVGVLLVAAPYFVLAGNMSALDAITASFRLVTAHLGLVVLAYLIVVAYMFASACTCGLAFFVIGPFSVIFGAHLFRRLQGEPVEAAQPPMAA</sequence>
<evidence type="ECO:0000313" key="3">
    <source>
        <dbReference type="EMBL" id="MBL0887887.1"/>
    </source>
</evidence>
<feature type="transmembrane region" description="Helical" evidence="2">
    <location>
        <begin position="292"/>
        <end position="310"/>
    </location>
</feature>
<keyword evidence="2" id="KW-1133">Transmembrane helix</keyword>
<feature type="region of interest" description="Disordered" evidence="1">
    <location>
        <begin position="1"/>
        <end position="87"/>
    </location>
</feature>
<organism evidence="3 4">
    <name type="scientific">Myceligenerans indicum</name>
    <dbReference type="NCBI Taxonomy" id="2593663"/>
    <lineage>
        <taxon>Bacteria</taxon>
        <taxon>Bacillati</taxon>
        <taxon>Actinomycetota</taxon>
        <taxon>Actinomycetes</taxon>
        <taxon>Micrococcales</taxon>
        <taxon>Promicromonosporaceae</taxon>
        <taxon>Myceligenerans</taxon>
    </lineage>
</organism>
<feature type="compositionally biased region" description="Basic and acidic residues" evidence="1">
    <location>
        <begin position="18"/>
        <end position="28"/>
    </location>
</feature>
<feature type="transmembrane region" description="Helical" evidence="2">
    <location>
        <begin position="206"/>
        <end position="226"/>
    </location>
</feature>
<name>A0ABS1LNN5_9MICO</name>
<feature type="transmembrane region" description="Helical" evidence="2">
    <location>
        <begin position="104"/>
        <end position="125"/>
    </location>
</feature>
<protein>
    <recommendedName>
        <fullName evidence="5">Integral membrane protein</fullName>
    </recommendedName>
</protein>
<keyword evidence="2" id="KW-0812">Transmembrane</keyword>
<feature type="compositionally biased region" description="Gly residues" evidence="1">
    <location>
        <begin position="1"/>
        <end position="11"/>
    </location>
</feature>
<feature type="transmembrane region" description="Helical" evidence="2">
    <location>
        <begin position="232"/>
        <end position="251"/>
    </location>
</feature>
<feature type="transmembrane region" description="Helical" evidence="2">
    <location>
        <begin position="263"/>
        <end position="286"/>
    </location>
</feature>